<proteinExistence type="predicted"/>
<sequence>MLKEEATTEVKYQWSSRTSGTGKETGKETDDCKSMCTTVHAFNCTGTAEGNKKEDSFPQFLFFYIKFWINVQLKITYYTSAGSKQLDCVLCILHHA</sequence>
<evidence type="ECO:0000256" key="1">
    <source>
        <dbReference type="SAM" id="MobiDB-lite"/>
    </source>
</evidence>
<dbReference type="HOGENOM" id="CLU_2363388_0_0_1"/>
<feature type="region of interest" description="Disordered" evidence="1">
    <location>
        <begin position="1"/>
        <end position="31"/>
    </location>
</feature>
<organism evidence="2">
    <name type="scientific">Oryza punctata</name>
    <name type="common">Red rice</name>
    <dbReference type="NCBI Taxonomy" id="4537"/>
    <lineage>
        <taxon>Eukaryota</taxon>
        <taxon>Viridiplantae</taxon>
        <taxon>Streptophyta</taxon>
        <taxon>Embryophyta</taxon>
        <taxon>Tracheophyta</taxon>
        <taxon>Spermatophyta</taxon>
        <taxon>Magnoliopsida</taxon>
        <taxon>Liliopsida</taxon>
        <taxon>Poales</taxon>
        <taxon>Poaceae</taxon>
        <taxon>BOP clade</taxon>
        <taxon>Oryzoideae</taxon>
        <taxon>Oryzeae</taxon>
        <taxon>Oryzinae</taxon>
        <taxon>Oryza</taxon>
    </lineage>
</organism>
<protein>
    <submittedName>
        <fullName evidence="2">Uncharacterized protein</fullName>
    </submittedName>
</protein>
<accession>A0A0E0LN34</accession>
<reference evidence="2" key="2">
    <citation type="submission" date="2018-05" db="EMBL/GenBank/DDBJ databases">
        <title>OpunRS2 (Oryza punctata Reference Sequence Version 2).</title>
        <authorList>
            <person name="Zhang J."/>
            <person name="Kudrna D."/>
            <person name="Lee S."/>
            <person name="Talag J."/>
            <person name="Welchert J."/>
            <person name="Wing R.A."/>
        </authorList>
    </citation>
    <scope>NUCLEOTIDE SEQUENCE [LARGE SCALE GENOMIC DNA]</scope>
</reference>
<evidence type="ECO:0000313" key="2">
    <source>
        <dbReference type="EnsemblPlants" id="OPUNC07G20130.1"/>
    </source>
</evidence>
<dbReference type="Proteomes" id="UP000026962">
    <property type="component" value="Chromosome 7"/>
</dbReference>
<reference evidence="2" key="1">
    <citation type="submission" date="2015-04" db="UniProtKB">
        <authorList>
            <consortium name="EnsemblPlants"/>
        </authorList>
    </citation>
    <scope>IDENTIFICATION</scope>
</reference>
<evidence type="ECO:0000313" key="3">
    <source>
        <dbReference type="Proteomes" id="UP000026962"/>
    </source>
</evidence>
<dbReference type="Gramene" id="OPUNC07G20130.1">
    <property type="protein sequence ID" value="OPUNC07G20130.1"/>
    <property type="gene ID" value="OPUNC07G20130"/>
</dbReference>
<dbReference type="EnsemblPlants" id="OPUNC07G20130.1">
    <property type="protein sequence ID" value="OPUNC07G20130.1"/>
    <property type="gene ID" value="OPUNC07G20130"/>
</dbReference>
<name>A0A0E0LN34_ORYPU</name>
<dbReference type="AlphaFoldDB" id="A0A0E0LN34"/>
<keyword evidence="3" id="KW-1185">Reference proteome</keyword>